<dbReference type="PANTHER" id="PTHR33395:SF22">
    <property type="entry name" value="REVERSE TRANSCRIPTASE DOMAIN-CONTAINING PROTEIN"/>
    <property type="match status" value="1"/>
</dbReference>
<evidence type="ECO:0000313" key="2">
    <source>
        <dbReference type="Proteomes" id="UP000233556"/>
    </source>
</evidence>
<evidence type="ECO:0000313" key="1">
    <source>
        <dbReference type="EMBL" id="PKU30953.1"/>
    </source>
</evidence>
<dbReference type="GO" id="GO:0003964">
    <property type="term" value="F:RNA-directed DNA polymerase activity"/>
    <property type="evidence" value="ECO:0007669"/>
    <property type="project" value="UniProtKB-KW"/>
</dbReference>
<organism evidence="1 2">
    <name type="scientific">Limosa lapponica baueri</name>
    <dbReference type="NCBI Taxonomy" id="1758121"/>
    <lineage>
        <taxon>Eukaryota</taxon>
        <taxon>Metazoa</taxon>
        <taxon>Chordata</taxon>
        <taxon>Craniata</taxon>
        <taxon>Vertebrata</taxon>
        <taxon>Euteleostomi</taxon>
        <taxon>Archelosauria</taxon>
        <taxon>Archosauria</taxon>
        <taxon>Dinosauria</taxon>
        <taxon>Saurischia</taxon>
        <taxon>Theropoda</taxon>
        <taxon>Coelurosauria</taxon>
        <taxon>Aves</taxon>
        <taxon>Neognathae</taxon>
        <taxon>Neoaves</taxon>
        <taxon>Charadriiformes</taxon>
        <taxon>Scolopacidae</taxon>
        <taxon>Limosa</taxon>
    </lineage>
</organism>
<dbReference type="GO" id="GO:0031012">
    <property type="term" value="C:extracellular matrix"/>
    <property type="evidence" value="ECO:0007669"/>
    <property type="project" value="TreeGrafter"/>
</dbReference>
<keyword evidence="1" id="KW-0695">RNA-directed DNA polymerase</keyword>
<reference evidence="2" key="1">
    <citation type="submission" date="2017-11" db="EMBL/GenBank/DDBJ databases">
        <authorList>
            <person name="Lima N.C."/>
            <person name="Parody-Merino A.M."/>
            <person name="Battley P.F."/>
            <person name="Fidler A.E."/>
            <person name="Prosdocimi F."/>
        </authorList>
    </citation>
    <scope>NUCLEOTIDE SEQUENCE [LARGE SCALE GENOMIC DNA]</scope>
</reference>
<dbReference type="GO" id="GO:0007508">
    <property type="term" value="P:larval heart development"/>
    <property type="evidence" value="ECO:0007669"/>
    <property type="project" value="TreeGrafter"/>
</dbReference>
<dbReference type="SUPFAM" id="SSF56219">
    <property type="entry name" value="DNase I-like"/>
    <property type="match status" value="1"/>
</dbReference>
<accession>A0A2I0TAY2</accession>
<sequence length="357" mass="40154">MSQVQDLALGLVELHEVCTSPPLEPVQVPLDGIPSLQCVNRTTQIGVFDKLAEGALYPTVHVSNKDVEQHWSQYRPLWNTTCHWPPCDTPWDQEEEVDEAFYRQLEIASQSQALVLMGDFNHPDICWQNGGHSSESKGCSSGWGGVCTIYPIGGRCLHPNGAAEGTGCSADLGLQEVPRLFSLEQAHVADLPAKVIEEAMRRGAMLDLILTNVKVKGSLGCSDHEMVEFKILRAARRVHSKLATLDFRRADFDLFRDLLGREQCVLTKRKSSKKARRPTWMNKELLDNLKQEKKHGFTKCKSCLANLVAFYDGITALVDKRRARDVIYLDLCKAFDTVLHNILVSKLERHRFNGWTT</sequence>
<dbReference type="InterPro" id="IPR036691">
    <property type="entry name" value="Endo/exonu/phosph_ase_sf"/>
</dbReference>
<reference evidence="2" key="2">
    <citation type="submission" date="2017-12" db="EMBL/GenBank/DDBJ databases">
        <title>Genome sequence of the Bar-tailed Godwit (Limosa lapponica baueri).</title>
        <authorList>
            <person name="Lima N.C.B."/>
            <person name="Parody-Merino A.M."/>
            <person name="Battley P.F."/>
            <person name="Fidler A.E."/>
            <person name="Prosdocimi F."/>
        </authorList>
    </citation>
    <scope>NUCLEOTIDE SEQUENCE [LARGE SCALE GENOMIC DNA]</scope>
</reference>
<dbReference type="Proteomes" id="UP000233556">
    <property type="component" value="Unassembled WGS sequence"/>
</dbReference>
<gene>
    <name evidence="1" type="ORF">llap_18744</name>
</gene>
<dbReference type="AlphaFoldDB" id="A0A2I0TAY2"/>
<dbReference type="EMBL" id="KZ513673">
    <property type="protein sequence ID" value="PKU30953.1"/>
    <property type="molecule type" value="Genomic_DNA"/>
</dbReference>
<keyword evidence="1" id="KW-0808">Transferase</keyword>
<dbReference type="GO" id="GO:0061343">
    <property type="term" value="P:cell adhesion involved in heart morphogenesis"/>
    <property type="evidence" value="ECO:0007669"/>
    <property type="project" value="TreeGrafter"/>
</dbReference>
<name>A0A2I0TAY2_LIMLA</name>
<dbReference type="PANTHER" id="PTHR33395">
    <property type="entry name" value="TRANSCRIPTASE, PUTATIVE-RELATED-RELATED"/>
    <property type="match status" value="1"/>
</dbReference>
<keyword evidence="2" id="KW-1185">Reference proteome</keyword>
<proteinExistence type="predicted"/>
<dbReference type="OrthoDB" id="1934719at2759"/>
<protein>
    <submittedName>
        <fullName evidence="1">Rna-directed dna polymerase from mobile element jockey-like</fullName>
    </submittedName>
</protein>
<keyword evidence="1" id="KW-0548">Nucleotidyltransferase</keyword>